<comment type="caution">
    <text evidence="1">The sequence shown here is derived from an EMBL/GenBank/DDBJ whole genome shotgun (WGS) entry which is preliminary data.</text>
</comment>
<evidence type="ECO:0000313" key="2">
    <source>
        <dbReference type="Proteomes" id="UP000297713"/>
    </source>
</evidence>
<dbReference type="EMBL" id="LXQC01000161">
    <property type="protein sequence ID" value="TFE67126.1"/>
    <property type="molecule type" value="Genomic_DNA"/>
</dbReference>
<keyword evidence="2" id="KW-1185">Reference proteome</keyword>
<name>A0A4Y8PBR4_9BACT</name>
<accession>A0A4Y8PBR4</accession>
<proteinExistence type="predicted"/>
<dbReference type="RefSeq" id="WP_134440626.1">
    <property type="nucleotide sequence ID" value="NZ_LXQC01000161.1"/>
</dbReference>
<organism evidence="1 2">
    <name type="scientific">Methylacidiphilum caldifontis</name>
    <dbReference type="NCBI Taxonomy" id="2795386"/>
    <lineage>
        <taxon>Bacteria</taxon>
        <taxon>Pseudomonadati</taxon>
        <taxon>Verrucomicrobiota</taxon>
        <taxon>Methylacidiphilae</taxon>
        <taxon>Methylacidiphilales</taxon>
        <taxon>Methylacidiphilaceae</taxon>
        <taxon>Methylacidiphilum (ex Ratnadevi et al. 2023)</taxon>
    </lineage>
</organism>
<dbReference type="Proteomes" id="UP000297713">
    <property type="component" value="Unassembled WGS sequence"/>
</dbReference>
<dbReference type="OrthoDB" id="191884at2"/>
<reference evidence="1 2" key="1">
    <citation type="submission" date="2016-05" db="EMBL/GenBank/DDBJ databases">
        <title>Diversity and Homogeneity among Thermoacidophilic Verrucomicrobia Methanotrophs Linked with Geographical Origin.</title>
        <authorList>
            <person name="Erikstad H.-A."/>
            <person name="Smestad N.B."/>
            <person name="Ceballos R.M."/>
            <person name="Birkeland N.-K."/>
        </authorList>
    </citation>
    <scope>NUCLEOTIDE SEQUENCE [LARGE SCALE GENOMIC DNA]</scope>
    <source>
        <strain evidence="1 2">Phi</strain>
    </source>
</reference>
<protein>
    <submittedName>
        <fullName evidence="1">Uncharacterized protein</fullName>
    </submittedName>
</protein>
<evidence type="ECO:0000313" key="1">
    <source>
        <dbReference type="EMBL" id="TFE67126.1"/>
    </source>
</evidence>
<gene>
    <name evidence="1" type="ORF">A7Q10_09910</name>
</gene>
<sequence>MAKATKRQTLSVEVIKEKILNFLSKCQEKGAPKSKLPLAKNPSFEKALEELVSKDSILSIYRRYYLKDFAPTLEKTKEKLLSFFERWVKKNRGRKVYQPISELILKKKFNLVAKTSLFTSLDELAEEGHLIRLKVKKVSYYLPLSLLAQEEPKEGSFDPQKIREAYKELVGNGGFLDVSLSKLRRRAGINRKEFQDWILEQSRQGKAHLSAGDYTLISKEEEKEAILLGSKKFYMVRLRDVP</sequence>
<dbReference type="AlphaFoldDB" id="A0A4Y8PBR4"/>